<feature type="binding site" evidence="9">
    <location>
        <position position="119"/>
    </location>
    <ligand>
        <name>5-phospho-alpha-D-ribose 1-diphosphate</name>
        <dbReference type="ChEBI" id="CHEBI:58017"/>
    </ligand>
</feature>
<dbReference type="NCBIfam" id="TIGR01245">
    <property type="entry name" value="trpD"/>
    <property type="match status" value="1"/>
</dbReference>
<evidence type="ECO:0000256" key="8">
    <source>
        <dbReference type="ARBA" id="ARBA00061188"/>
    </source>
</evidence>
<dbReference type="Pfam" id="PF02885">
    <property type="entry name" value="Glycos_trans_3N"/>
    <property type="match status" value="1"/>
</dbReference>
<dbReference type="FunFam" id="3.40.1030.10:FF:000002">
    <property type="entry name" value="Anthranilate phosphoribosyltransferase"/>
    <property type="match status" value="1"/>
</dbReference>
<dbReference type="GO" id="GO:0000287">
    <property type="term" value="F:magnesium ion binding"/>
    <property type="evidence" value="ECO:0007669"/>
    <property type="project" value="UniProtKB-UniRule"/>
</dbReference>
<evidence type="ECO:0000313" key="12">
    <source>
        <dbReference type="EMBL" id="PKG23805.1"/>
    </source>
</evidence>
<keyword evidence="3 9" id="KW-0328">Glycosyltransferase</keyword>
<dbReference type="Gene3D" id="3.40.1030.10">
    <property type="entry name" value="Nucleoside phosphorylase/phosphoribosyltransferase catalytic domain"/>
    <property type="match status" value="1"/>
</dbReference>
<comment type="cofactor">
    <cofactor evidence="9">
        <name>Mg(2+)</name>
        <dbReference type="ChEBI" id="CHEBI:18420"/>
    </cofactor>
    <text evidence="9">Binds 2 magnesium ions per monomer.</text>
</comment>
<dbReference type="PANTHER" id="PTHR43285:SF2">
    <property type="entry name" value="ANTHRANILATE PHOSPHORIBOSYLTRANSFERASE"/>
    <property type="match status" value="1"/>
</dbReference>
<keyword evidence="9" id="KW-0479">Metal-binding</keyword>
<dbReference type="AlphaFoldDB" id="A0A2N0Z2R4"/>
<comment type="caution">
    <text evidence="12">The sequence shown here is derived from an EMBL/GenBank/DDBJ whole genome shotgun (WGS) entry which is preliminary data.</text>
</comment>
<proteinExistence type="inferred from homology"/>
<evidence type="ECO:0000256" key="1">
    <source>
        <dbReference type="ARBA" id="ARBA00004907"/>
    </source>
</evidence>
<dbReference type="EMBL" id="PISE01000019">
    <property type="protein sequence ID" value="PKG23805.1"/>
    <property type="molecule type" value="Genomic_DNA"/>
</dbReference>
<keyword evidence="6 9" id="KW-0057">Aromatic amino acid biosynthesis</keyword>
<dbReference type="GO" id="GO:0000162">
    <property type="term" value="P:L-tryptophan biosynthetic process"/>
    <property type="evidence" value="ECO:0007669"/>
    <property type="project" value="UniProtKB-UniRule"/>
</dbReference>
<evidence type="ECO:0000259" key="11">
    <source>
        <dbReference type="Pfam" id="PF02885"/>
    </source>
</evidence>
<evidence type="ECO:0000313" key="13">
    <source>
        <dbReference type="Proteomes" id="UP000233375"/>
    </source>
</evidence>
<comment type="caution">
    <text evidence="9">Lacks conserved residue(s) required for the propagation of feature annotation.</text>
</comment>
<dbReference type="GO" id="GO:0004048">
    <property type="term" value="F:anthranilate phosphoribosyltransferase activity"/>
    <property type="evidence" value="ECO:0007669"/>
    <property type="project" value="UniProtKB-UniRule"/>
</dbReference>
<feature type="binding site" evidence="9">
    <location>
        <position position="87"/>
    </location>
    <ligand>
        <name>5-phospho-alpha-D-ribose 1-diphosphate</name>
        <dbReference type="ChEBI" id="CHEBI:58017"/>
    </ligand>
</feature>
<evidence type="ECO:0000256" key="2">
    <source>
        <dbReference type="ARBA" id="ARBA00022605"/>
    </source>
</evidence>
<evidence type="ECO:0000259" key="10">
    <source>
        <dbReference type="Pfam" id="PF00591"/>
    </source>
</evidence>
<comment type="pathway">
    <text evidence="1 9">Amino-acid biosynthesis; L-tryptophan biosynthesis; L-tryptophan from chorismate: step 2/5.</text>
</comment>
<keyword evidence="9" id="KW-0460">Magnesium</keyword>
<feature type="binding site" evidence="9">
    <location>
        <position position="110"/>
    </location>
    <ligand>
        <name>anthranilate</name>
        <dbReference type="ChEBI" id="CHEBI:16567"/>
        <label>1</label>
    </ligand>
</feature>
<dbReference type="Gene3D" id="1.20.970.10">
    <property type="entry name" value="Transferase, Pyrimidine Nucleoside Phosphorylase, Chain C"/>
    <property type="match status" value="1"/>
</dbReference>
<feature type="binding site" evidence="9">
    <location>
        <begin position="89"/>
        <end position="92"/>
    </location>
    <ligand>
        <name>5-phospho-alpha-D-ribose 1-diphosphate</name>
        <dbReference type="ChEBI" id="CHEBI:58017"/>
    </ligand>
</feature>
<dbReference type="SUPFAM" id="SSF52418">
    <property type="entry name" value="Nucleoside phosphorylase/phosphoribosyltransferase catalytic domain"/>
    <property type="match status" value="1"/>
</dbReference>
<dbReference type="Proteomes" id="UP000233375">
    <property type="component" value="Unassembled WGS sequence"/>
</dbReference>
<feature type="binding site" evidence="9">
    <location>
        <begin position="107"/>
        <end position="115"/>
    </location>
    <ligand>
        <name>5-phospho-alpha-D-ribose 1-diphosphate</name>
        <dbReference type="ChEBI" id="CHEBI:58017"/>
    </ligand>
</feature>
<feature type="domain" description="Glycosyl transferase family 3" evidence="10">
    <location>
        <begin position="74"/>
        <end position="323"/>
    </location>
</feature>
<evidence type="ECO:0000256" key="5">
    <source>
        <dbReference type="ARBA" id="ARBA00022822"/>
    </source>
</evidence>
<feature type="binding site" evidence="9">
    <location>
        <begin position="82"/>
        <end position="83"/>
    </location>
    <ligand>
        <name>5-phospho-alpha-D-ribose 1-diphosphate</name>
        <dbReference type="ChEBI" id="CHEBI:58017"/>
    </ligand>
</feature>
<dbReference type="InterPro" id="IPR035902">
    <property type="entry name" value="Nuc_phospho_transferase"/>
</dbReference>
<feature type="binding site" evidence="9">
    <location>
        <position position="165"/>
    </location>
    <ligand>
        <name>anthranilate</name>
        <dbReference type="ChEBI" id="CHEBI:16567"/>
        <label>2</label>
    </ligand>
</feature>
<evidence type="ECO:0000256" key="9">
    <source>
        <dbReference type="HAMAP-Rule" id="MF_00211"/>
    </source>
</evidence>
<dbReference type="InterPro" id="IPR036320">
    <property type="entry name" value="Glycosyl_Trfase_fam3_N_dom_sf"/>
</dbReference>
<feature type="binding site" evidence="9">
    <location>
        <position position="224"/>
    </location>
    <ligand>
        <name>Mg(2+)</name>
        <dbReference type="ChEBI" id="CHEBI:18420"/>
        <label>2</label>
    </ligand>
</feature>
<comment type="subunit">
    <text evidence="9">Homodimer.</text>
</comment>
<comment type="catalytic activity">
    <reaction evidence="7 9">
        <text>N-(5-phospho-beta-D-ribosyl)anthranilate + diphosphate = 5-phospho-alpha-D-ribose 1-diphosphate + anthranilate</text>
        <dbReference type="Rhea" id="RHEA:11768"/>
        <dbReference type="ChEBI" id="CHEBI:16567"/>
        <dbReference type="ChEBI" id="CHEBI:18277"/>
        <dbReference type="ChEBI" id="CHEBI:33019"/>
        <dbReference type="ChEBI" id="CHEBI:58017"/>
        <dbReference type="EC" id="2.4.2.18"/>
    </reaction>
</comment>
<sequence length="341" mass="36782">MKAYLQKLLQNQSLTEEEMIIAARKLFSDTISDSEIASFITALKMKGETVDEMVGIVKAVREQTLPFQNSMPGCIDNCGTGGDGSQSFNVSSTSAFVMAGAGIPVAKHGNRSISSKTGSADVLETLGIKLNITPEQNEEQLESVGITFLFAQHVQPKMGRITKVRRELGIPTIFNLIGPLTNPINLDSQVLGIYRKDFTEPFAEVLKKLGRKRAVVLNGAGSMDEASLQGENELVILENGSIRKVMLHPFDVNLPVYSNEEIRGGDAKENAEILLNVLKGEKGAYRDTVLLNAGIGIYAAGRAETIAEGVQLAAESIDTGAAYRKLQQLVEKSGKLQKAGI</sequence>
<dbReference type="OrthoDB" id="9806430at2"/>
<dbReference type="PANTHER" id="PTHR43285">
    <property type="entry name" value="ANTHRANILATE PHOSPHORIBOSYLTRANSFERASE"/>
    <property type="match status" value="1"/>
</dbReference>
<dbReference type="InterPro" id="IPR000312">
    <property type="entry name" value="Glycosyl_Trfase_fam3"/>
</dbReference>
<name>A0A2N0Z2R4_9BACI</name>
<dbReference type="SUPFAM" id="SSF47648">
    <property type="entry name" value="Nucleoside phosphorylase/phosphoribosyltransferase N-terminal domain"/>
    <property type="match status" value="1"/>
</dbReference>
<feature type="binding site" evidence="9">
    <location>
        <position position="225"/>
    </location>
    <ligand>
        <name>Mg(2+)</name>
        <dbReference type="ChEBI" id="CHEBI:18420"/>
        <label>2</label>
    </ligand>
</feature>
<feature type="binding site" evidence="9">
    <location>
        <position position="225"/>
    </location>
    <ligand>
        <name>Mg(2+)</name>
        <dbReference type="ChEBI" id="CHEBI:18420"/>
        <label>1</label>
    </ligand>
</feature>
<organism evidence="12 13">
    <name type="scientific">Niallia nealsonii</name>
    <dbReference type="NCBI Taxonomy" id="115979"/>
    <lineage>
        <taxon>Bacteria</taxon>
        <taxon>Bacillati</taxon>
        <taxon>Bacillota</taxon>
        <taxon>Bacilli</taxon>
        <taxon>Bacillales</taxon>
        <taxon>Bacillaceae</taxon>
        <taxon>Niallia</taxon>
    </lineage>
</organism>
<feature type="binding site" evidence="9">
    <location>
        <position position="79"/>
    </location>
    <ligand>
        <name>anthranilate</name>
        <dbReference type="ChEBI" id="CHEBI:16567"/>
        <label>1</label>
    </ligand>
</feature>
<evidence type="ECO:0000256" key="7">
    <source>
        <dbReference type="ARBA" id="ARBA00052328"/>
    </source>
</evidence>
<dbReference type="InterPro" id="IPR017459">
    <property type="entry name" value="Glycosyl_Trfase_fam3_N_dom"/>
</dbReference>
<keyword evidence="4 9" id="KW-0808">Transferase</keyword>
<keyword evidence="13" id="KW-1185">Reference proteome</keyword>
<evidence type="ECO:0000256" key="3">
    <source>
        <dbReference type="ARBA" id="ARBA00022676"/>
    </source>
</evidence>
<feature type="binding site" evidence="9">
    <location>
        <position position="91"/>
    </location>
    <ligand>
        <name>Mg(2+)</name>
        <dbReference type="ChEBI" id="CHEBI:18420"/>
        <label>1</label>
    </ligand>
</feature>
<comment type="function">
    <text evidence="9">Catalyzes the transfer of the phosphoribosyl group of 5-phosphorylribose-1-pyrophosphate (PRPP) to anthranilate to yield N-(5'-phosphoribosyl)-anthranilate (PRA).</text>
</comment>
<dbReference type="EC" id="2.4.2.18" evidence="9"/>
<reference evidence="12 13" key="1">
    <citation type="journal article" date="2003" name="Int. J. Syst. Evol. Microbiol.">
        <title>Bacillus nealsonii sp. nov., isolated from a spacecraft-assembly facility, whose spores are gamma-radiation resistant.</title>
        <authorList>
            <person name="Venkateswaran K."/>
            <person name="Kempf M."/>
            <person name="Chen F."/>
            <person name="Satomi M."/>
            <person name="Nicholson W."/>
            <person name="Kern R."/>
        </authorList>
    </citation>
    <scope>NUCLEOTIDE SEQUENCE [LARGE SCALE GENOMIC DNA]</scope>
    <source>
        <strain evidence="12 13">FO-92</strain>
    </source>
</reference>
<evidence type="ECO:0000256" key="4">
    <source>
        <dbReference type="ARBA" id="ARBA00022679"/>
    </source>
</evidence>
<feature type="binding site" evidence="9">
    <location>
        <position position="79"/>
    </location>
    <ligand>
        <name>5-phospho-alpha-D-ribose 1-diphosphate</name>
        <dbReference type="ChEBI" id="CHEBI:58017"/>
    </ligand>
</feature>
<dbReference type="Pfam" id="PF00591">
    <property type="entry name" value="Glycos_transf_3"/>
    <property type="match status" value="1"/>
</dbReference>
<keyword evidence="5 9" id="KW-0822">Tryptophan biosynthesis</keyword>
<comment type="similarity">
    <text evidence="8">In the C-terminal section; belongs to the anthranilate phosphoribosyltransferase family.</text>
</comment>
<accession>A0A2N0Z2R4</accession>
<dbReference type="UniPathway" id="UPA00035">
    <property type="reaction ID" value="UER00041"/>
</dbReference>
<evidence type="ECO:0000256" key="6">
    <source>
        <dbReference type="ARBA" id="ARBA00023141"/>
    </source>
</evidence>
<feature type="domain" description="Glycosyl transferase family 3 N-terminal" evidence="11">
    <location>
        <begin position="3"/>
        <end position="63"/>
    </location>
</feature>
<dbReference type="GO" id="GO:0005829">
    <property type="term" value="C:cytosol"/>
    <property type="evidence" value="ECO:0007669"/>
    <property type="project" value="TreeGrafter"/>
</dbReference>
<dbReference type="InterPro" id="IPR005940">
    <property type="entry name" value="Anthranilate_Pribosyl_Tfrase"/>
</dbReference>
<dbReference type="HAMAP" id="MF_00211">
    <property type="entry name" value="TrpD"/>
    <property type="match status" value="1"/>
</dbReference>
<dbReference type="RefSeq" id="WP_101177036.1">
    <property type="nucleotide sequence ID" value="NZ_PISE01000019.1"/>
</dbReference>
<keyword evidence="2 9" id="KW-0028">Amino-acid biosynthesis</keyword>
<comment type="similarity">
    <text evidence="9">Belongs to the anthranilate phosphoribosyltransferase family.</text>
</comment>
<gene>
    <name evidence="9 12" type="primary">trpD</name>
    <name evidence="12" type="ORF">CWS01_09900</name>
</gene>
<protein>
    <recommendedName>
        <fullName evidence="9">Anthranilate phosphoribosyltransferase</fullName>
        <ecNumber evidence="9">2.4.2.18</ecNumber>
    </recommendedName>
</protein>